<protein>
    <submittedName>
        <fullName evidence="2">Uncharacterized protein</fullName>
    </submittedName>
</protein>
<sequence length="207" mass="22162">MKGNWGLAIGVTLALGTMTGRTSANGIIIVPVEVIRTVPTTSQAMTGAWQWQSNGTWCYVQVPTVVTTYQQVRVAAFAIIPNPLRPCYKPPTPPPPTPPQATPQVGATPQAAPAHQAPATPQSGVVPAAGHDVHDHGGAVKEGGCGECFPDCFLKLPCTCCDHDIVVLKELGPEALYWWKAINKEIIAYRIISSYKRNADGTYTLYP</sequence>
<evidence type="ECO:0000313" key="3">
    <source>
        <dbReference type="Proteomes" id="UP001216907"/>
    </source>
</evidence>
<dbReference type="RefSeq" id="WP_277859984.1">
    <property type="nucleotide sequence ID" value="NZ_JARRAG010000001.1"/>
</dbReference>
<dbReference type="EMBL" id="JARRAG010000001">
    <property type="protein sequence ID" value="MDG3003634.1"/>
    <property type="molecule type" value="Genomic_DNA"/>
</dbReference>
<evidence type="ECO:0000256" key="1">
    <source>
        <dbReference type="SAM" id="MobiDB-lite"/>
    </source>
</evidence>
<dbReference type="Proteomes" id="UP001216907">
    <property type="component" value="Unassembled WGS sequence"/>
</dbReference>
<proteinExistence type="predicted"/>
<name>A0ABT6F881_9BACT</name>
<feature type="compositionally biased region" description="Pro residues" evidence="1">
    <location>
        <begin position="88"/>
        <end position="101"/>
    </location>
</feature>
<evidence type="ECO:0000313" key="2">
    <source>
        <dbReference type="EMBL" id="MDG3003634.1"/>
    </source>
</evidence>
<comment type="caution">
    <text evidence="2">The sequence shown here is derived from an EMBL/GenBank/DDBJ whole genome shotgun (WGS) entry which is preliminary data.</text>
</comment>
<accession>A0ABT6F881</accession>
<feature type="region of interest" description="Disordered" evidence="1">
    <location>
        <begin position="88"/>
        <end position="133"/>
    </location>
</feature>
<feature type="compositionally biased region" description="Low complexity" evidence="1">
    <location>
        <begin position="102"/>
        <end position="122"/>
    </location>
</feature>
<organism evidence="2 3">
    <name type="scientific">Paludisphaera mucosa</name>
    <dbReference type="NCBI Taxonomy" id="3030827"/>
    <lineage>
        <taxon>Bacteria</taxon>
        <taxon>Pseudomonadati</taxon>
        <taxon>Planctomycetota</taxon>
        <taxon>Planctomycetia</taxon>
        <taxon>Isosphaerales</taxon>
        <taxon>Isosphaeraceae</taxon>
        <taxon>Paludisphaera</taxon>
    </lineage>
</organism>
<gene>
    <name evidence="2" type="ORF">PZE19_07630</name>
</gene>
<reference evidence="2 3" key="1">
    <citation type="submission" date="2023-03" db="EMBL/GenBank/DDBJ databases">
        <title>Paludisphaera mucosa sp. nov. a novel planctomycete from northern fen.</title>
        <authorList>
            <person name="Ivanova A."/>
        </authorList>
    </citation>
    <scope>NUCLEOTIDE SEQUENCE [LARGE SCALE GENOMIC DNA]</scope>
    <source>
        <strain evidence="2 3">Pla2</strain>
    </source>
</reference>
<keyword evidence="3" id="KW-1185">Reference proteome</keyword>